<comment type="caution">
    <text evidence="1">The sequence shown here is derived from an EMBL/GenBank/DDBJ whole genome shotgun (WGS) entry which is preliminary data.</text>
</comment>
<reference evidence="1 2" key="1">
    <citation type="submission" date="2021-07" db="EMBL/GenBank/DDBJ databases">
        <title>The Aristolochia fimbriata genome: insights into angiosperm evolution, floral development and chemical biosynthesis.</title>
        <authorList>
            <person name="Jiao Y."/>
        </authorList>
    </citation>
    <scope>NUCLEOTIDE SEQUENCE [LARGE SCALE GENOMIC DNA]</scope>
    <source>
        <strain evidence="1">IBCAS-2021</strain>
        <tissue evidence="1">Leaf</tissue>
    </source>
</reference>
<proteinExistence type="predicted"/>
<name>A0AAV7E0G2_ARIFI</name>
<dbReference type="Proteomes" id="UP000825729">
    <property type="component" value="Unassembled WGS sequence"/>
</dbReference>
<gene>
    <name evidence="1" type="ORF">H6P81_021063</name>
</gene>
<keyword evidence="2" id="KW-1185">Reference proteome</keyword>
<evidence type="ECO:0000313" key="2">
    <source>
        <dbReference type="Proteomes" id="UP000825729"/>
    </source>
</evidence>
<protein>
    <submittedName>
        <fullName evidence="1">Uncharacterized protein</fullName>
    </submittedName>
</protein>
<evidence type="ECO:0000313" key="1">
    <source>
        <dbReference type="EMBL" id="KAG9440898.1"/>
    </source>
</evidence>
<sequence length="96" mass="9969">MDTESKAAGPTSMNILGRSASHHLGLAVSGLGVPIPAAVAVCPSNFLFRWDNASNGCCVYTSYQGANIFYVPYPLPAENNASEGLGVSRASHGRIS</sequence>
<organism evidence="1 2">
    <name type="scientific">Aristolochia fimbriata</name>
    <name type="common">White veined hardy Dutchman's pipe vine</name>
    <dbReference type="NCBI Taxonomy" id="158543"/>
    <lineage>
        <taxon>Eukaryota</taxon>
        <taxon>Viridiplantae</taxon>
        <taxon>Streptophyta</taxon>
        <taxon>Embryophyta</taxon>
        <taxon>Tracheophyta</taxon>
        <taxon>Spermatophyta</taxon>
        <taxon>Magnoliopsida</taxon>
        <taxon>Magnoliidae</taxon>
        <taxon>Piperales</taxon>
        <taxon>Aristolochiaceae</taxon>
        <taxon>Aristolochia</taxon>
    </lineage>
</organism>
<dbReference type="AlphaFoldDB" id="A0AAV7E0G2"/>
<dbReference type="EMBL" id="JAINDJ010000008">
    <property type="protein sequence ID" value="KAG9440898.1"/>
    <property type="molecule type" value="Genomic_DNA"/>
</dbReference>
<accession>A0AAV7E0G2</accession>